<protein>
    <submittedName>
        <fullName evidence="1">Uncharacterized protein</fullName>
    </submittedName>
</protein>
<organism evidence="1 2">
    <name type="scientific">Marinobacter nauticus</name>
    <name type="common">Marinobacter hydrocarbonoclasticus</name>
    <name type="synonym">Marinobacter aquaeolei</name>
    <dbReference type="NCBI Taxonomy" id="2743"/>
    <lineage>
        <taxon>Bacteria</taxon>
        <taxon>Pseudomonadati</taxon>
        <taxon>Pseudomonadota</taxon>
        <taxon>Gammaproteobacteria</taxon>
        <taxon>Pseudomonadales</taxon>
        <taxon>Marinobacteraceae</taxon>
        <taxon>Marinobacter</taxon>
    </lineage>
</organism>
<dbReference type="Proteomes" id="UP000183986">
    <property type="component" value="Unassembled WGS sequence"/>
</dbReference>
<dbReference type="RefSeq" id="WP_023010983.1">
    <property type="nucleotide sequence ID" value="NZ_MPKY01000004.1"/>
</dbReference>
<dbReference type="AlphaFoldDB" id="A0A1M2URR7"/>
<keyword evidence="2" id="KW-1185">Reference proteome</keyword>
<reference evidence="1" key="1">
    <citation type="submission" date="2016-11" db="EMBL/GenBank/DDBJ databases">
        <title>Draft Genome Sequence of Marinobacter hydrocarbonoclasticus strain STW2, a polyaromatic aromatic hydrocarbon degrading and denitrifying bacterium from rhizosphere of Seagrass Enhalus acodoides.</title>
        <authorList>
            <person name="Ling J."/>
            <person name="Dong J."/>
        </authorList>
    </citation>
    <scope>NUCLEOTIDE SEQUENCE [LARGE SCALE GENOMIC DNA]</scope>
    <source>
        <strain evidence="1">STW2</strain>
    </source>
</reference>
<sequence>MQHLRPGELIALENQGAYYIFVILSKSAFFGCQWSFALHQFYPRLPAFEEIQLSQSEGFVALIDFIEERRADSVHRIGKGIDVAPYLEFEHTKAFIRDQNGGGEWFIYARNFQILEKKSKLEVCELEYPIGSGMKARESFELIDKKWTPRILVHPEERGQFPRNSANKSRQRTC</sequence>
<evidence type="ECO:0000313" key="1">
    <source>
        <dbReference type="EMBL" id="OJS98015.1"/>
    </source>
</evidence>
<proteinExistence type="predicted"/>
<name>A0A1M2URR7_MARNT</name>
<comment type="caution">
    <text evidence="1">The sequence shown here is derived from an EMBL/GenBank/DDBJ whole genome shotgun (WGS) entry which is preliminary data.</text>
</comment>
<evidence type="ECO:0000313" key="2">
    <source>
        <dbReference type="Proteomes" id="UP000183986"/>
    </source>
</evidence>
<dbReference type="EMBL" id="MPKY01000004">
    <property type="protein sequence ID" value="OJS98015.1"/>
    <property type="molecule type" value="Genomic_DNA"/>
</dbReference>
<accession>A0A1M2URR7</accession>
<gene>
    <name evidence="1" type="ORF">BEE62_17005</name>
</gene>